<reference evidence="4" key="1">
    <citation type="submission" date="2020-09" db="EMBL/GenBank/DDBJ databases">
        <title>Hoyosella lacisalsi sp. nov., a halotolerant actinobacterium isolated from soil of Lake Gudzhirganskoe.</title>
        <authorList>
            <person name="Yang Q."/>
            <person name="Guo P.Y."/>
            <person name="Liu S.W."/>
            <person name="Li F.N."/>
            <person name="Sun C.H."/>
        </authorList>
    </citation>
    <scope>NUCLEOTIDE SEQUENCE</scope>
    <source>
        <strain evidence="4">G463</strain>
    </source>
</reference>
<name>A0A927PLY8_9ACTN</name>
<dbReference type="EMBL" id="JACYWE010000002">
    <property type="protein sequence ID" value="MBD8505851.1"/>
    <property type="molecule type" value="Genomic_DNA"/>
</dbReference>
<organism evidence="4 5">
    <name type="scientific">Lolliginicoccus lacisalsi</name>
    <dbReference type="NCBI Taxonomy" id="2742202"/>
    <lineage>
        <taxon>Bacteria</taxon>
        <taxon>Bacillati</taxon>
        <taxon>Actinomycetota</taxon>
        <taxon>Actinomycetes</taxon>
        <taxon>Mycobacteriales</taxon>
        <taxon>Hoyosellaceae</taxon>
        <taxon>Lolliginicoccus</taxon>
    </lineage>
</organism>
<dbReference type="Pfam" id="PF13338">
    <property type="entry name" value="AbiEi_4"/>
    <property type="match status" value="1"/>
</dbReference>
<dbReference type="RefSeq" id="WP_192038306.1">
    <property type="nucleotide sequence ID" value="NZ_JACYWE010000002.1"/>
</dbReference>
<sequence>MHRPRITRLLADQDGVITRAQARAAGLTGRQVDLRAQREEWSRVAPGIYLAADRPRTARADLRIALHHAGAGAIAHGPSAAWWHGMLDNPPRRHHATIPRHRRTRVPGCRIRHRDLDERDVTHRDGLPLTARALTVLETAISIPGGTVFLDRALQRHVSLPQLHAAHRRNRYRAGATQAGRMLRIAREGGASEAERLLQRLLRRGGFTGWRAHVRALGYELDVAFERERVAIEVDGWAWHRDAERFARDMDRQNALVNAGWQVLRFSWHHLATAPDQVVRDIRAALAARR</sequence>
<dbReference type="Proteomes" id="UP000642993">
    <property type="component" value="Unassembled WGS sequence"/>
</dbReference>
<dbReference type="Pfam" id="PF09407">
    <property type="entry name" value="AbiEi_1"/>
    <property type="match status" value="1"/>
</dbReference>
<dbReference type="InterPro" id="IPR018547">
    <property type="entry name" value="AbiEi_C"/>
</dbReference>
<dbReference type="Gene3D" id="3.40.960.10">
    <property type="entry name" value="VSR Endonuclease"/>
    <property type="match status" value="1"/>
</dbReference>
<accession>A0A927PLY8</accession>
<protein>
    <submittedName>
        <fullName evidence="4">DUF559 domain-containing protein</fullName>
    </submittedName>
</protein>
<dbReference type="Pfam" id="PF18741">
    <property type="entry name" value="MTES_1575"/>
    <property type="match status" value="1"/>
</dbReference>
<evidence type="ECO:0000313" key="4">
    <source>
        <dbReference type="EMBL" id="MBD8505851.1"/>
    </source>
</evidence>
<feature type="domain" description="Restriction endonuclease type II-like" evidence="3">
    <location>
        <begin position="199"/>
        <end position="286"/>
    </location>
</feature>
<evidence type="ECO:0000259" key="2">
    <source>
        <dbReference type="Pfam" id="PF13338"/>
    </source>
</evidence>
<evidence type="ECO:0000313" key="5">
    <source>
        <dbReference type="Proteomes" id="UP000642993"/>
    </source>
</evidence>
<dbReference type="AlphaFoldDB" id="A0A927PLY8"/>
<feature type="domain" description="AbiEi antitoxin C-terminal" evidence="1">
    <location>
        <begin position="66"/>
        <end position="136"/>
    </location>
</feature>
<keyword evidence="5" id="KW-1185">Reference proteome</keyword>
<dbReference type="SUPFAM" id="SSF52980">
    <property type="entry name" value="Restriction endonuclease-like"/>
    <property type="match status" value="1"/>
</dbReference>
<dbReference type="InterPro" id="IPR011335">
    <property type="entry name" value="Restrct_endonuc-II-like"/>
</dbReference>
<evidence type="ECO:0000259" key="1">
    <source>
        <dbReference type="Pfam" id="PF09407"/>
    </source>
</evidence>
<dbReference type="InterPro" id="IPR049468">
    <property type="entry name" value="Restrct_endonuc-II-like_dom"/>
</dbReference>
<comment type="caution">
    <text evidence="4">The sequence shown here is derived from an EMBL/GenBank/DDBJ whole genome shotgun (WGS) entry which is preliminary data.</text>
</comment>
<feature type="domain" description="AbiEi antitoxin N-terminal" evidence="2">
    <location>
        <begin position="5"/>
        <end position="50"/>
    </location>
</feature>
<dbReference type="InterPro" id="IPR025159">
    <property type="entry name" value="AbiEi_N"/>
</dbReference>
<gene>
    <name evidence="4" type="ORF">HT102_05055</name>
</gene>
<evidence type="ECO:0000259" key="3">
    <source>
        <dbReference type="Pfam" id="PF18741"/>
    </source>
</evidence>
<proteinExistence type="predicted"/>